<dbReference type="GO" id="GO:0016920">
    <property type="term" value="F:pyroglutamyl-peptidase activity"/>
    <property type="evidence" value="ECO:0007669"/>
    <property type="project" value="UniProtKB-UniRule"/>
</dbReference>
<sequence>MNILITGFDPFGGEAINPALEAVKLLPDEIDGHKIDKLEIPTVFHKSKEVVEEQLNQKEYDIVLAIGQAGGRFELTPERVGINIDDARIPDNEGNQPIDEVIQTTGAAAYFSNLPVKRMTEGIKSQGVPARLSNTAGTFVCNHILYQLGYLEATQFPNIKFGFIHVPFIPEQVTDKVEKPSMSLETIAKGLKVALEVVIESDKDIKVALGETH</sequence>
<dbReference type="PROSITE" id="PS01334">
    <property type="entry name" value="PYRASE_CYS"/>
    <property type="match status" value="1"/>
</dbReference>
<keyword evidence="7 9" id="KW-0378">Hydrolase</keyword>
<evidence type="ECO:0000313" key="12">
    <source>
        <dbReference type="EMBL" id="MDG0845634.1"/>
    </source>
</evidence>
<gene>
    <name evidence="9 12" type="primary">pcp</name>
    <name evidence="12" type="ORF">M4L89_05305</name>
</gene>
<comment type="similarity">
    <text evidence="4 9">Belongs to the peptidase C15 family.</text>
</comment>
<comment type="function">
    <text evidence="2 9">Removes 5-oxoproline from various penultimate amino acid residues except L-proline.</text>
</comment>
<dbReference type="PANTHER" id="PTHR23402">
    <property type="entry name" value="PROTEASE FAMILY C15 PYROGLUTAMYL-PEPTIDASE I-RELATED"/>
    <property type="match status" value="1"/>
</dbReference>
<feature type="active site" evidence="9">
    <location>
        <position position="165"/>
    </location>
</feature>
<evidence type="ECO:0000256" key="10">
    <source>
        <dbReference type="PROSITE-ProRule" id="PRU10076"/>
    </source>
</evidence>
<dbReference type="FunFam" id="3.40.630.20:FF:000001">
    <property type="entry name" value="Pyrrolidone-carboxylate peptidase"/>
    <property type="match status" value="1"/>
</dbReference>
<dbReference type="InterPro" id="IPR036440">
    <property type="entry name" value="Peptidase_C15-like_sf"/>
</dbReference>
<dbReference type="Pfam" id="PF01470">
    <property type="entry name" value="Peptidase_C15"/>
    <property type="match status" value="1"/>
</dbReference>
<keyword evidence="6 9" id="KW-0645">Protease</keyword>
<keyword evidence="5 9" id="KW-0963">Cytoplasm</keyword>
<dbReference type="InterPro" id="IPR033693">
    <property type="entry name" value="PGPEP1_Glu_AS"/>
</dbReference>
<protein>
    <recommendedName>
        <fullName evidence="9">Pyrrolidone-carboxylate peptidase</fullName>
        <ecNumber evidence="9">3.4.19.3</ecNumber>
    </recommendedName>
    <alternativeName>
        <fullName evidence="9">5-oxoprolyl-peptidase</fullName>
    </alternativeName>
    <alternativeName>
        <fullName evidence="9">Pyroglutamyl-peptidase I</fullName>
        <shortName evidence="9">PGP-I</shortName>
        <shortName evidence="9">Pyrase</shortName>
    </alternativeName>
</protein>
<dbReference type="PRINTS" id="PR00706">
    <property type="entry name" value="PYROGLUPTASE"/>
</dbReference>
<evidence type="ECO:0000256" key="1">
    <source>
        <dbReference type="ARBA" id="ARBA00001770"/>
    </source>
</evidence>
<evidence type="ECO:0000313" key="13">
    <source>
        <dbReference type="Proteomes" id="UP001152422"/>
    </source>
</evidence>
<keyword evidence="13" id="KW-1185">Reference proteome</keyword>
<dbReference type="PROSITE" id="PS01333">
    <property type="entry name" value="PYRASE_GLU"/>
    <property type="match status" value="1"/>
</dbReference>
<dbReference type="GeneID" id="69845041"/>
<organism evidence="12 13">
    <name type="scientific">Staphylococcus equorum</name>
    <dbReference type="NCBI Taxonomy" id="246432"/>
    <lineage>
        <taxon>Bacteria</taxon>
        <taxon>Bacillati</taxon>
        <taxon>Bacillota</taxon>
        <taxon>Bacilli</taxon>
        <taxon>Bacillales</taxon>
        <taxon>Staphylococcaceae</taxon>
        <taxon>Staphylococcus</taxon>
    </lineage>
</organism>
<dbReference type="AlphaFoldDB" id="A0A9X4L890"/>
<reference evidence="12" key="1">
    <citation type="submission" date="2022-05" db="EMBL/GenBank/DDBJ databases">
        <title>Comparative genomics of Staphylococcus equorum isolates.</title>
        <authorList>
            <person name="Luelf R.H."/>
        </authorList>
    </citation>
    <scope>NUCLEOTIDE SEQUENCE</scope>
    <source>
        <strain evidence="12">TMW 2.2497</strain>
    </source>
</reference>
<dbReference type="PIRSF" id="PIRSF015592">
    <property type="entry name" value="Prld-crbxl_pptds"/>
    <property type="match status" value="1"/>
</dbReference>
<evidence type="ECO:0000256" key="7">
    <source>
        <dbReference type="ARBA" id="ARBA00022801"/>
    </source>
</evidence>
<dbReference type="EMBL" id="JAMBQA010000002">
    <property type="protein sequence ID" value="MDG0845634.1"/>
    <property type="molecule type" value="Genomic_DNA"/>
</dbReference>
<dbReference type="Proteomes" id="UP001152422">
    <property type="component" value="Unassembled WGS sequence"/>
</dbReference>
<dbReference type="Gene3D" id="3.40.630.20">
    <property type="entry name" value="Peptidase C15, pyroglutamyl peptidase I-like"/>
    <property type="match status" value="1"/>
</dbReference>
<dbReference type="PANTHER" id="PTHR23402:SF1">
    <property type="entry name" value="PYROGLUTAMYL-PEPTIDASE I"/>
    <property type="match status" value="1"/>
</dbReference>
<evidence type="ECO:0000256" key="11">
    <source>
        <dbReference type="PROSITE-ProRule" id="PRU10077"/>
    </source>
</evidence>
<evidence type="ECO:0000256" key="8">
    <source>
        <dbReference type="ARBA" id="ARBA00022807"/>
    </source>
</evidence>
<accession>A0A9X4L890</accession>
<comment type="subunit">
    <text evidence="9">Homotetramer.</text>
</comment>
<feature type="active site" evidence="9 11">
    <location>
        <position position="141"/>
    </location>
</feature>
<evidence type="ECO:0000256" key="9">
    <source>
        <dbReference type="HAMAP-Rule" id="MF_00417"/>
    </source>
</evidence>
<dbReference type="InterPro" id="IPR000816">
    <property type="entry name" value="Peptidase_C15"/>
</dbReference>
<dbReference type="RefSeq" id="WP_031265852.1">
    <property type="nucleotide sequence ID" value="NZ_CP013980.1"/>
</dbReference>
<evidence type="ECO:0000256" key="6">
    <source>
        <dbReference type="ARBA" id="ARBA00022670"/>
    </source>
</evidence>
<feature type="active site" evidence="9 10">
    <location>
        <position position="78"/>
    </location>
</feature>
<dbReference type="HAMAP" id="MF_00417">
    <property type="entry name" value="Pyrrolid_peptidase"/>
    <property type="match status" value="1"/>
</dbReference>
<dbReference type="InterPro" id="IPR029762">
    <property type="entry name" value="PGP-I_bact-type"/>
</dbReference>
<evidence type="ECO:0000256" key="5">
    <source>
        <dbReference type="ARBA" id="ARBA00022490"/>
    </source>
</evidence>
<evidence type="ECO:0000256" key="3">
    <source>
        <dbReference type="ARBA" id="ARBA00004496"/>
    </source>
</evidence>
<dbReference type="InterPro" id="IPR033694">
    <property type="entry name" value="PGPEP1_Cys_AS"/>
</dbReference>
<dbReference type="GO" id="GO:0005829">
    <property type="term" value="C:cytosol"/>
    <property type="evidence" value="ECO:0007669"/>
    <property type="project" value="InterPro"/>
</dbReference>
<dbReference type="GO" id="GO:0006508">
    <property type="term" value="P:proteolysis"/>
    <property type="evidence" value="ECO:0007669"/>
    <property type="project" value="UniProtKB-KW"/>
</dbReference>
<evidence type="ECO:0000256" key="2">
    <source>
        <dbReference type="ARBA" id="ARBA00002280"/>
    </source>
</evidence>
<dbReference type="CDD" id="cd00501">
    <property type="entry name" value="Peptidase_C15"/>
    <property type="match status" value="1"/>
</dbReference>
<dbReference type="InterPro" id="IPR016125">
    <property type="entry name" value="Peptidase_C15-like"/>
</dbReference>
<comment type="subcellular location">
    <subcellularLocation>
        <location evidence="3 9">Cytoplasm</location>
    </subcellularLocation>
</comment>
<dbReference type="SUPFAM" id="SSF53182">
    <property type="entry name" value="Pyrrolidone carboxyl peptidase (pyroglutamate aminopeptidase)"/>
    <property type="match status" value="1"/>
</dbReference>
<dbReference type="EC" id="3.4.19.3" evidence="9"/>
<dbReference type="NCBIfam" id="NF009676">
    <property type="entry name" value="PRK13197.1"/>
    <property type="match status" value="1"/>
</dbReference>
<dbReference type="NCBIfam" id="TIGR00504">
    <property type="entry name" value="pyro_pdase"/>
    <property type="match status" value="1"/>
</dbReference>
<comment type="catalytic activity">
    <reaction evidence="1 9 10">
        <text>Release of an N-terminal pyroglutamyl group from a polypeptide, the second amino acid generally not being Pro.</text>
        <dbReference type="EC" id="3.4.19.3"/>
    </reaction>
</comment>
<name>A0A9X4L890_9STAP</name>
<evidence type="ECO:0000256" key="4">
    <source>
        <dbReference type="ARBA" id="ARBA00006641"/>
    </source>
</evidence>
<comment type="caution">
    <text evidence="12">The sequence shown here is derived from an EMBL/GenBank/DDBJ whole genome shotgun (WGS) entry which is preliminary data.</text>
</comment>
<proteinExistence type="inferred from homology"/>
<keyword evidence="8 9" id="KW-0788">Thiol protease</keyword>